<dbReference type="AlphaFoldDB" id="A0A160PU29"/>
<dbReference type="RefSeq" id="WP_096456263.1">
    <property type="nucleotide sequence ID" value="NZ_AP017369.1"/>
</dbReference>
<reference evidence="1 2" key="1">
    <citation type="submission" date="2016-02" db="EMBL/GenBank/DDBJ databases">
        <title>Corynebacterium glutamicum N24 whole genome sequencing project.</title>
        <authorList>
            <person name="Matsutani M."/>
            <person name="Nangtapong N."/>
            <person name="Yakushi T."/>
            <person name="Matsushita K."/>
        </authorList>
    </citation>
    <scope>NUCLEOTIDE SEQUENCE [LARGE SCALE GENOMIC DNA]</scope>
    <source>
        <strain evidence="1 2">N24</strain>
    </source>
</reference>
<dbReference type="EMBL" id="AP017369">
    <property type="protein sequence ID" value="BAU96050.1"/>
    <property type="molecule type" value="Genomic_DNA"/>
</dbReference>
<keyword evidence="2" id="KW-1185">Reference proteome</keyword>
<proteinExistence type="predicted"/>
<dbReference type="KEGG" id="csur:N24_1788"/>
<evidence type="ECO:0000313" key="2">
    <source>
        <dbReference type="Proteomes" id="UP000218244"/>
    </source>
</evidence>
<sequence length="156" mass="17600">MNAQQQLTSTTDYATQLAGTFVQKLHSEADLTQTFFKTTSDDWVRTSYPGLKDLDVLKRYTNEEMADIATTVLYAPDDLSNKHNIFKTYAVHESVLDELAIGSIICDDSNYPVPLMKLPHADNPFYAKWSMFGINGDFDSEDILGVRIKTRILHSA</sequence>
<organism evidence="1 2">
    <name type="scientific">Corynebacterium suranareeae</name>
    <dbReference type="NCBI Taxonomy" id="2506452"/>
    <lineage>
        <taxon>Bacteria</taxon>
        <taxon>Bacillati</taxon>
        <taxon>Actinomycetota</taxon>
        <taxon>Actinomycetes</taxon>
        <taxon>Mycobacteriales</taxon>
        <taxon>Corynebacteriaceae</taxon>
        <taxon>Corynebacterium</taxon>
    </lineage>
</organism>
<protein>
    <submittedName>
        <fullName evidence="1">Uncharacterized protein</fullName>
    </submittedName>
</protein>
<dbReference type="Proteomes" id="UP000218244">
    <property type="component" value="Chromosome"/>
</dbReference>
<gene>
    <name evidence="1" type="ORF">N24_1788</name>
</gene>
<evidence type="ECO:0000313" key="1">
    <source>
        <dbReference type="EMBL" id="BAU96050.1"/>
    </source>
</evidence>
<accession>A0A160PU29</accession>
<name>A0A160PU29_9CORY</name>